<proteinExistence type="predicted"/>
<keyword evidence="2" id="KW-1185">Reference proteome</keyword>
<dbReference type="Proteomes" id="UP001219525">
    <property type="component" value="Unassembled WGS sequence"/>
</dbReference>
<comment type="caution">
    <text evidence="1">The sequence shown here is derived from an EMBL/GenBank/DDBJ whole genome shotgun (WGS) entry which is preliminary data.</text>
</comment>
<name>A0AAD6V2E2_9AGAR</name>
<reference evidence="1" key="1">
    <citation type="submission" date="2023-03" db="EMBL/GenBank/DDBJ databases">
        <title>Massive genome expansion in bonnet fungi (Mycena s.s.) driven by repeated elements and novel gene families across ecological guilds.</title>
        <authorList>
            <consortium name="Lawrence Berkeley National Laboratory"/>
            <person name="Harder C.B."/>
            <person name="Miyauchi S."/>
            <person name="Viragh M."/>
            <person name="Kuo A."/>
            <person name="Thoen E."/>
            <person name="Andreopoulos B."/>
            <person name="Lu D."/>
            <person name="Skrede I."/>
            <person name="Drula E."/>
            <person name="Henrissat B."/>
            <person name="Morin E."/>
            <person name="Kohler A."/>
            <person name="Barry K."/>
            <person name="LaButti K."/>
            <person name="Morin E."/>
            <person name="Salamov A."/>
            <person name="Lipzen A."/>
            <person name="Mereny Z."/>
            <person name="Hegedus B."/>
            <person name="Baldrian P."/>
            <person name="Stursova M."/>
            <person name="Weitz H."/>
            <person name="Taylor A."/>
            <person name="Grigoriev I.V."/>
            <person name="Nagy L.G."/>
            <person name="Martin F."/>
            <person name="Kauserud H."/>
        </authorList>
    </citation>
    <scope>NUCLEOTIDE SEQUENCE</scope>
    <source>
        <strain evidence="1">9144</strain>
    </source>
</reference>
<evidence type="ECO:0000313" key="2">
    <source>
        <dbReference type="Proteomes" id="UP001219525"/>
    </source>
</evidence>
<evidence type="ECO:0000313" key="1">
    <source>
        <dbReference type="EMBL" id="KAJ7200382.1"/>
    </source>
</evidence>
<dbReference type="AlphaFoldDB" id="A0AAD6V2E2"/>
<dbReference type="EMBL" id="JARJCW010000063">
    <property type="protein sequence ID" value="KAJ7200382.1"/>
    <property type="molecule type" value="Genomic_DNA"/>
</dbReference>
<sequence>MPPRKKPGKPSDFQGQRVEFLLAFYPMYADASKRGKTRTIWKDFFVSYWSRFPWRLPLTQDPDPTDYALPPENEEEEAAKAKIMPELEGKIKSWLGRQGKVVGMKGNPWTEWLTRFRTPAGLPPKKLADYQFYMQHKDHKSKVAEAFKARCAGVPASEHLRLRGEVARELLAGEPQELREAMKAGADAEHAALMEKHARCA</sequence>
<gene>
    <name evidence="1" type="ORF">GGX14DRAFT_572132</name>
</gene>
<organism evidence="1 2">
    <name type="scientific">Mycena pura</name>
    <dbReference type="NCBI Taxonomy" id="153505"/>
    <lineage>
        <taxon>Eukaryota</taxon>
        <taxon>Fungi</taxon>
        <taxon>Dikarya</taxon>
        <taxon>Basidiomycota</taxon>
        <taxon>Agaricomycotina</taxon>
        <taxon>Agaricomycetes</taxon>
        <taxon>Agaricomycetidae</taxon>
        <taxon>Agaricales</taxon>
        <taxon>Marasmiineae</taxon>
        <taxon>Mycenaceae</taxon>
        <taxon>Mycena</taxon>
    </lineage>
</organism>
<protein>
    <submittedName>
        <fullName evidence="1">Uncharacterized protein</fullName>
    </submittedName>
</protein>
<accession>A0AAD6V2E2</accession>